<dbReference type="Proteomes" id="UP000054776">
    <property type="component" value="Unassembled WGS sequence"/>
</dbReference>
<dbReference type="OrthoDB" id="10397372at2759"/>
<gene>
    <name evidence="1" type="ORF">T01_12763</name>
</gene>
<accession>A0A0V1BYT3</accession>
<sequence length="144" mass="16675">MRRARPANDQNGSQKAERYDWSLANHHSLPSNLRLNSAFFNLVALFYRFSILLDKKRPVECHSESTNLKTEFSPEICKFPQLRTLNTLFISAASYFMISWQNKFPVVSSRWSTDKRVRDSLWNKVCSFDLCFCPLESSVAAGSR</sequence>
<evidence type="ECO:0000313" key="2">
    <source>
        <dbReference type="Proteomes" id="UP000054776"/>
    </source>
</evidence>
<dbReference type="InParanoid" id="A0A0V1BYT3"/>
<protein>
    <submittedName>
        <fullName evidence="1">Uncharacterized protein</fullName>
    </submittedName>
</protein>
<comment type="caution">
    <text evidence="1">The sequence shown here is derived from an EMBL/GenBank/DDBJ whole genome shotgun (WGS) entry which is preliminary data.</text>
</comment>
<dbReference type="AlphaFoldDB" id="A0A0V1BYT3"/>
<evidence type="ECO:0000313" key="1">
    <source>
        <dbReference type="EMBL" id="KRY41934.1"/>
    </source>
</evidence>
<reference evidence="1 2" key="1">
    <citation type="submission" date="2015-01" db="EMBL/GenBank/DDBJ databases">
        <title>Evolution of Trichinella species and genotypes.</title>
        <authorList>
            <person name="Korhonen P.K."/>
            <person name="Edoardo P."/>
            <person name="Giuseppe L.R."/>
            <person name="Gasser R.B."/>
        </authorList>
    </citation>
    <scope>NUCLEOTIDE SEQUENCE [LARGE SCALE GENOMIC DNA]</scope>
    <source>
        <strain evidence="1">ISS3</strain>
    </source>
</reference>
<name>A0A0V1BYT3_TRISP</name>
<organism evidence="1 2">
    <name type="scientific">Trichinella spiralis</name>
    <name type="common">Trichina worm</name>
    <dbReference type="NCBI Taxonomy" id="6334"/>
    <lineage>
        <taxon>Eukaryota</taxon>
        <taxon>Metazoa</taxon>
        <taxon>Ecdysozoa</taxon>
        <taxon>Nematoda</taxon>
        <taxon>Enoplea</taxon>
        <taxon>Dorylaimia</taxon>
        <taxon>Trichinellida</taxon>
        <taxon>Trichinellidae</taxon>
        <taxon>Trichinella</taxon>
    </lineage>
</organism>
<proteinExistence type="predicted"/>
<dbReference type="EMBL" id="JYDH01000005">
    <property type="protein sequence ID" value="KRY41934.1"/>
    <property type="molecule type" value="Genomic_DNA"/>
</dbReference>
<keyword evidence="2" id="KW-1185">Reference proteome</keyword>